<dbReference type="InterPro" id="IPR006153">
    <property type="entry name" value="Cation/H_exchanger_TM"/>
</dbReference>
<dbReference type="GO" id="GO:0015297">
    <property type="term" value="F:antiporter activity"/>
    <property type="evidence" value="ECO:0007669"/>
    <property type="project" value="InterPro"/>
</dbReference>
<feature type="transmembrane region" description="Helical" evidence="7">
    <location>
        <begin position="146"/>
        <end position="167"/>
    </location>
</feature>
<protein>
    <submittedName>
        <fullName evidence="10">Sodium:proton exchanger</fullName>
    </submittedName>
</protein>
<evidence type="ECO:0000256" key="1">
    <source>
        <dbReference type="ARBA" id="ARBA00004141"/>
    </source>
</evidence>
<evidence type="ECO:0000256" key="5">
    <source>
        <dbReference type="ARBA" id="ARBA00022989"/>
    </source>
</evidence>
<keyword evidence="6 7" id="KW-0472">Membrane</keyword>
<keyword evidence="4 7" id="KW-0812">Transmembrane</keyword>
<gene>
    <name evidence="10" type="ORF">D6858_02045</name>
</gene>
<feature type="domain" description="RCK N-terminal" evidence="9">
    <location>
        <begin position="412"/>
        <end position="512"/>
    </location>
</feature>
<sequence>MEELFFSVFILFVSILVAGLLFHLMKAPTILGYIAVGILLGSSVTGLFPDGPALDFMAEAGIILLLFMVGLEFSLTEFWSDKGKILKAGALQGFLVGLPVGSLVWCLGWGIAPAILLGASVAMSSTALSAKQLADQGELTTRHGRVAISVLVFQDLAAIPLLAMLAIWQSGGQPGLVEISLEVLKVLAIFTVALALARPVLHWLLMAIYRRGNSELLVLAALAIIAMAAESAHLAGASAALGAFLAGLILGESDVRHRIEEDLRPFRDVFASIFFVSIGLQLDLSQLGSSPLAVLAWLLVLLPAKASLNFIALKISGSSARDALQTAVILAHGGEFGLLLLSGALTASLISTELGQPLLLALVVSMGLGPILFRSSETIARNLCGGKSRMTNLPQTEEVEVAREVRACINHIVFCGADNLARSAARAVRLAELDFVMIEPDLRLYLTAREEGLPVILGDPGRTATLEAARANVAAAIVITKPSSQRQNRIVDWFLEGNAHGKIVLLGTSQDRDETMHTDQRILQLDPELYLGMDLARLVLSAVDLPKNEIEKISCTLTSDAADHA</sequence>
<dbReference type="InterPro" id="IPR038770">
    <property type="entry name" value="Na+/solute_symporter_sf"/>
</dbReference>
<feature type="transmembrane region" description="Helical" evidence="7">
    <location>
        <begin position="30"/>
        <end position="48"/>
    </location>
</feature>
<feature type="transmembrane region" description="Helical" evidence="7">
    <location>
        <begin position="356"/>
        <end position="373"/>
    </location>
</feature>
<proteinExistence type="inferred from homology"/>
<dbReference type="GO" id="GO:0016020">
    <property type="term" value="C:membrane"/>
    <property type="evidence" value="ECO:0007669"/>
    <property type="project" value="UniProtKB-SubCell"/>
</dbReference>
<dbReference type="EMBL" id="RAHJ01000007">
    <property type="protein sequence ID" value="RJX70536.1"/>
    <property type="molecule type" value="Genomic_DNA"/>
</dbReference>
<feature type="transmembrane region" description="Helical" evidence="7">
    <location>
        <begin position="327"/>
        <end position="350"/>
    </location>
</feature>
<evidence type="ECO:0000313" key="11">
    <source>
        <dbReference type="Proteomes" id="UP000284322"/>
    </source>
</evidence>
<dbReference type="PANTHER" id="PTHR42751:SF6">
    <property type="entry name" value="CONSERVED INTEGRAL MEMBRANE TRANSPORT PROTEIN-RELATED"/>
    <property type="match status" value="1"/>
</dbReference>
<dbReference type="Pfam" id="PF02254">
    <property type="entry name" value="TrkA_N"/>
    <property type="match status" value="1"/>
</dbReference>
<feature type="transmembrane region" description="Helical" evidence="7">
    <location>
        <begin position="54"/>
        <end position="73"/>
    </location>
</feature>
<evidence type="ECO:0000259" key="8">
    <source>
        <dbReference type="Pfam" id="PF00999"/>
    </source>
</evidence>
<feature type="transmembrane region" description="Helical" evidence="7">
    <location>
        <begin position="212"/>
        <end position="229"/>
    </location>
</feature>
<dbReference type="OrthoDB" id="9781411at2"/>
<evidence type="ECO:0000259" key="9">
    <source>
        <dbReference type="Pfam" id="PF02254"/>
    </source>
</evidence>
<dbReference type="GO" id="GO:1902600">
    <property type="term" value="P:proton transmembrane transport"/>
    <property type="evidence" value="ECO:0007669"/>
    <property type="project" value="InterPro"/>
</dbReference>
<comment type="similarity">
    <text evidence="2">Belongs to the monovalent cation:proton antiporter 2 (CPA2) transporter (TC 2.A.37) family.</text>
</comment>
<evidence type="ECO:0000256" key="3">
    <source>
        <dbReference type="ARBA" id="ARBA00022448"/>
    </source>
</evidence>
<keyword evidence="5 7" id="KW-1133">Transmembrane helix</keyword>
<accession>A0A419R552</accession>
<evidence type="ECO:0000256" key="6">
    <source>
        <dbReference type="ARBA" id="ARBA00023136"/>
    </source>
</evidence>
<dbReference type="InterPro" id="IPR003148">
    <property type="entry name" value="RCK_N"/>
</dbReference>
<dbReference type="PANTHER" id="PTHR42751">
    <property type="entry name" value="SODIUM/HYDROGEN EXCHANGER FAMILY/TRKA DOMAIN PROTEIN"/>
    <property type="match status" value="1"/>
</dbReference>
<reference evidence="10 11" key="1">
    <citation type="submission" date="2018-09" db="EMBL/GenBank/DDBJ databases">
        <title>Altererythrobacter sp.Ery1 and Ery12, the genome sequencing of novel strains in genus Alterythrobacter.</title>
        <authorList>
            <person name="Cheng H."/>
            <person name="Wu Y.-H."/>
            <person name="Fang C."/>
            <person name="Xu X.-W."/>
        </authorList>
    </citation>
    <scope>NUCLEOTIDE SEQUENCE [LARGE SCALE GENOMIC DNA]</scope>
    <source>
        <strain evidence="10 11">Ery12</strain>
    </source>
</reference>
<dbReference type="GO" id="GO:0006813">
    <property type="term" value="P:potassium ion transport"/>
    <property type="evidence" value="ECO:0007669"/>
    <property type="project" value="InterPro"/>
</dbReference>
<keyword evidence="11" id="KW-1185">Reference proteome</keyword>
<dbReference type="SUPFAM" id="SSF51735">
    <property type="entry name" value="NAD(P)-binding Rossmann-fold domains"/>
    <property type="match status" value="1"/>
</dbReference>
<comment type="caution">
    <text evidence="10">The sequence shown here is derived from an EMBL/GenBank/DDBJ whole genome shotgun (WGS) entry which is preliminary data.</text>
</comment>
<keyword evidence="3" id="KW-0813">Transport</keyword>
<feature type="transmembrane region" description="Helical" evidence="7">
    <location>
        <begin position="187"/>
        <end position="205"/>
    </location>
</feature>
<dbReference type="Pfam" id="PF00999">
    <property type="entry name" value="Na_H_Exchanger"/>
    <property type="match status" value="1"/>
</dbReference>
<dbReference type="InterPro" id="IPR036291">
    <property type="entry name" value="NAD(P)-bd_dom_sf"/>
</dbReference>
<feature type="domain" description="Cation/H+ exchanger transmembrane" evidence="8">
    <location>
        <begin position="13"/>
        <end position="373"/>
    </location>
</feature>
<dbReference type="AlphaFoldDB" id="A0A419R552"/>
<comment type="subcellular location">
    <subcellularLocation>
        <location evidence="1">Membrane</location>
        <topology evidence="1">Multi-pass membrane protein</topology>
    </subcellularLocation>
</comment>
<dbReference type="Gene3D" id="3.40.50.720">
    <property type="entry name" value="NAD(P)-binding Rossmann-like Domain"/>
    <property type="match status" value="1"/>
</dbReference>
<organism evidence="10 11">
    <name type="scientific">Tsuneonella suprasediminis</name>
    <dbReference type="NCBI Taxonomy" id="2306996"/>
    <lineage>
        <taxon>Bacteria</taxon>
        <taxon>Pseudomonadati</taxon>
        <taxon>Pseudomonadota</taxon>
        <taxon>Alphaproteobacteria</taxon>
        <taxon>Sphingomonadales</taxon>
        <taxon>Erythrobacteraceae</taxon>
        <taxon>Tsuneonella</taxon>
    </lineage>
</organism>
<dbReference type="RefSeq" id="WP_120106747.1">
    <property type="nucleotide sequence ID" value="NZ_RAHJ01000007.1"/>
</dbReference>
<dbReference type="Proteomes" id="UP000284322">
    <property type="component" value="Unassembled WGS sequence"/>
</dbReference>
<feature type="transmembrane region" description="Helical" evidence="7">
    <location>
        <begin position="294"/>
        <end position="315"/>
    </location>
</feature>
<dbReference type="Gene3D" id="1.20.1530.20">
    <property type="match status" value="1"/>
</dbReference>
<feature type="transmembrane region" description="Helical" evidence="7">
    <location>
        <begin position="6"/>
        <end position="23"/>
    </location>
</feature>
<name>A0A419R552_9SPHN</name>
<evidence type="ECO:0000256" key="2">
    <source>
        <dbReference type="ARBA" id="ARBA00005551"/>
    </source>
</evidence>
<evidence type="ECO:0000313" key="10">
    <source>
        <dbReference type="EMBL" id="RJX70536.1"/>
    </source>
</evidence>
<evidence type="ECO:0000256" key="4">
    <source>
        <dbReference type="ARBA" id="ARBA00022692"/>
    </source>
</evidence>
<evidence type="ECO:0000256" key="7">
    <source>
        <dbReference type="SAM" id="Phobius"/>
    </source>
</evidence>